<dbReference type="RefSeq" id="WP_009197495.1">
    <property type="nucleotide sequence ID" value="NZ_AODQ01000193.1"/>
</dbReference>
<dbReference type="PROSITE" id="PS51084">
    <property type="entry name" value="HIT_2"/>
    <property type="match status" value="1"/>
</dbReference>
<dbReference type="EMBL" id="AODQ01000193">
    <property type="protein sequence ID" value="EMR00757.1"/>
    <property type="molecule type" value="Genomic_DNA"/>
</dbReference>
<evidence type="ECO:0000313" key="5">
    <source>
        <dbReference type="EMBL" id="EMR00757.1"/>
    </source>
</evidence>
<organism evidence="5 6">
    <name type="scientific">Cesiribacter andamanensis AMV16</name>
    <dbReference type="NCBI Taxonomy" id="1279009"/>
    <lineage>
        <taxon>Bacteria</taxon>
        <taxon>Pseudomonadati</taxon>
        <taxon>Bacteroidota</taxon>
        <taxon>Cytophagia</taxon>
        <taxon>Cytophagales</taxon>
        <taxon>Cesiribacteraceae</taxon>
        <taxon>Cesiribacter</taxon>
    </lineage>
</organism>
<dbReference type="PANTHER" id="PTHR46648:SF1">
    <property type="entry name" value="ADENOSINE 5'-MONOPHOSPHORAMIDASE HNT1"/>
    <property type="match status" value="1"/>
</dbReference>
<dbReference type="GO" id="GO:0003824">
    <property type="term" value="F:catalytic activity"/>
    <property type="evidence" value="ECO:0007669"/>
    <property type="project" value="InterPro"/>
</dbReference>
<dbReference type="Pfam" id="PF01230">
    <property type="entry name" value="HIT"/>
    <property type="match status" value="1"/>
</dbReference>
<comment type="caution">
    <text evidence="5">The sequence shown here is derived from an EMBL/GenBank/DDBJ whole genome shotgun (WGS) entry which is preliminary data.</text>
</comment>
<dbReference type="InterPro" id="IPR001310">
    <property type="entry name" value="Histidine_triad_HIT"/>
</dbReference>
<protein>
    <submittedName>
        <fullName evidence="5">HIT-like protein</fullName>
    </submittedName>
</protein>
<dbReference type="Gene3D" id="3.30.428.10">
    <property type="entry name" value="HIT-like"/>
    <property type="match status" value="1"/>
</dbReference>
<evidence type="ECO:0000256" key="2">
    <source>
        <dbReference type="PIRSR" id="PIRSR601310-3"/>
    </source>
</evidence>
<evidence type="ECO:0000259" key="4">
    <source>
        <dbReference type="PROSITE" id="PS51084"/>
    </source>
</evidence>
<dbReference type="Proteomes" id="UP000011910">
    <property type="component" value="Unassembled WGS sequence"/>
</dbReference>
<reference evidence="5 6" key="1">
    <citation type="journal article" date="2013" name="Genome Announc.">
        <title>Draft Genome Sequence of Cesiribacter andamanensis Strain AMV16T, Isolated from a Soil Sample from a Mud Volcano in the Andaman Islands, India.</title>
        <authorList>
            <person name="Shivaji S."/>
            <person name="Ara S."/>
            <person name="Begum Z."/>
            <person name="Srinivas T.N."/>
            <person name="Singh A."/>
            <person name="Kumar Pinnaka A."/>
        </authorList>
    </citation>
    <scope>NUCLEOTIDE SEQUENCE [LARGE SCALE GENOMIC DNA]</scope>
    <source>
        <strain evidence="5 6">AMV16</strain>
    </source>
</reference>
<proteinExistence type="predicted"/>
<dbReference type="eggNOG" id="COG0537">
    <property type="taxonomic scope" value="Bacteria"/>
</dbReference>
<dbReference type="PRINTS" id="PR00332">
    <property type="entry name" value="HISTRIAD"/>
</dbReference>
<dbReference type="GO" id="GO:0009117">
    <property type="term" value="P:nucleotide metabolic process"/>
    <property type="evidence" value="ECO:0007669"/>
    <property type="project" value="TreeGrafter"/>
</dbReference>
<accession>M7N0F6</accession>
<dbReference type="SUPFAM" id="SSF54197">
    <property type="entry name" value="HIT-like"/>
    <property type="match status" value="1"/>
</dbReference>
<gene>
    <name evidence="5" type="ORF">ADICEAN_04120</name>
</gene>
<dbReference type="AlphaFoldDB" id="M7N0F6"/>
<evidence type="ECO:0000256" key="3">
    <source>
        <dbReference type="PROSITE-ProRule" id="PRU00464"/>
    </source>
</evidence>
<name>M7N0F6_9BACT</name>
<evidence type="ECO:0000256" key="1">
    <source>
        <dbReference type="PIRSR" id="PIRSR601310-1"/>
    </source>
</evidence>
<dbReference type="InterPro" id="IPR036265">
    <property type="entry name" value="HIT-like_sf"/>
</dbReference>
<dbReference type="PANTHER" id="PTHR46648">
    <property type="entry name" value="HIT FAMILY PROTEIN 1"/>
    <property type="match status" value="1"/>
</dbReference>
<sequence length="133" mass="14785">MSSIFSKIINRDIPAHIVAEDEQHLAFLDINPVAMGHVLVIPKKEVDYVFDLEDAALSKLHLFAKKVAVALKQAVPCRRVGVAIIGLEVPHAHVHLVPLQSMNDINFTKPKLSPGKAELEQIAERIKRYLPQA</sequence>
<keyword evidence="6" id="KW-1185">Reference proteome</keyword>
<dbReference type="STRING" id="1279009.ADICEAN_04120"/>
<feature type="active site" description="Tele-AMP-histidine intermediate" evidence="1">
    <location>
        <position position="93"/>
    </location>
</feature>
<evidence type="ECO:0000313" key="6">
    <source>
        <dbReference type="Proteomes" id="UP000011910"/>
    </source>
</evidence>
<feature type="domain" description="HIT" evidence="4">
    <location>
        <begin position="4"/>
        <end position="107"/>
    </location>
</feature>
<dbReference type="InterPro" id="IPR011146">
    <property type="entry name" value="HIT-like"/>
</dbReference>
<feature type="short sequence motif" description="Histidine triad motif" evidence="2 3">
    <location>
        <begin position="91"/>
        <end position="95"/>
    </location>
</feature>
<dbReference type="PATRIC" id="fig|1279009.4.peg.4153"/>
<dbReference type="OrthoDB" id="9784774at2"/>